<evidence type="ECO:0000313" key="2">
    <source>
        <dbReference type="Proteomes" id="UP000269721"/>
    </source>
</evidence>
<organism evidence="1 2">
    <name type="scientific">Blyttiomyces helicus</name>
    <dbReference type="NCBI Taxonomy" id="388810"/>
    <lineage>
        <taxon>Eukaryota</taxon>
        <taxon>Fungi</taxon>
        <taxon>Fungi incertae sedis</taxon>
        <taxon>Chytridiomycota</taxon>
        <taxon>Chytridiomycota incertae sedis</taxon>
        <taxon>Chytridiomycetes</taxon>
        <taxon>Chytridiomycetes incertae sedis</taxon>
        <taxon>Blyttiomyces</taxon>
    </lineage>
</organism>
<dbReference type="EMBL" id="KZ995901">
    <property type="protein sequence ID" value="RKO89760.1"/>
    <property type="molecule type" value="Genomic_DNA"/>
</dbReference>
<proteinExistence type="predicted"/>
<gene>
    <name evidence="1" type="ORF">BDK51DRAFT_29862</name>
</gene>
<protein>
    <submittedName>
        <fullName evidence="1">Uncharacterized protein</fullName>
    </submittedName>
</protein>
<sequence length="180" mass="20065">MPATPELTIKPSRLTAAQAVASTVRFDFLVRFTSLFRDHKISPPIASDLAFMRRILQSEAETPLHRAYCGCTLGFLLERQGDFQAAVSRYRRAVATVKSATEAYRRAIVISDSIERPTGELLDDFLGLRFNLEMIEDPFSMSHPSSMLHENSRTAKISSAILDIGPVTDHHTPQPQGFCV</sequence>
<accession>A0A4P9WFG1</accession>
<dbReference type="Proteomes" id="UP000269721">
    <property type="component" value="Unassembled WGS sequence"/>
</dbReference>
<dbReference type="AlphaFoldDB" id="A0A4P9WFG1"/>
<keyword evidence="2" id="KW-1185">Reference proteome</keyword>
<evidence type="ECO:0000313" key="1">
    <source>
        <dbReference type="EMBL" id="RKO89760.1"/>
    </source>
</evidence>
<reference evidence="2" key="1">
    <citation type="journal article" date="2018" name="Nat. Microbiol.">
        <title>Leveraging single-cell genomics to expand the fungal tree of life.</title>
        <authorList>
            <person name="Ahrendt S.R."/>
            <person name="Quandt C.A."/>
            <person name="Ciobanu D."/>
            <person name="Clum A."/>
            <person name="Salamov A."/>
            <person name="Andreopoulos B."/>
            <person name="Cheng J.F."/>
            <person name="Woyke T."/>
            <person name="Pelin A."/>
            <person name="Henrissat B."/>
            <person name="Reynolds N.K."/>
            <person name="Benny G.L."/>
            <person name="Smith M.E."/>
            <person name="James T.Y."/>
            <person name="Grigoriev I.V."/>
        </authorList>
    </citation>
    <scope>NUCLEOTIDE SEQUENCE [LARGE SCALE GENOMIC DNA]</scope>
</reference>
<name>A0A4P9WFG1_9FUNG</name>